<evidence type="ECO:0000313" key="2">
    <source>
        <dbReference type="Proteomes" id="UP000515154"/>
    </source>
</evidence>
<keyword evidence="2" id="KW-1185">Reference proteome</keyword>
<keyword evidence="1" id="KW-0175">Coiled coil</keyword>
<feature type="coiled-coil region" evidence="1">
    <location>
        <begin position="75"/>
        <end position="102"/>
    </location>
</feature>
<proteinExistence type="predicted"/>
<accession>A0A7E6EIG6</accession>
<dbReference type="AlphaFoldDB" id="A0A7E6EIG6"/>
<organism evidence="2 3">
    <name type="scientific">Octopus sinensis</name>
    <name type="common">East Asian common octopus</name>
    <dbReference type="NCBI Taxonomy" id="2607531"/>
    <lineage>
        <taxon>Eukaryota</taxon>
        <taxon>Metazoa</taxon>
        <taxon>Spiralia</taxon>
        <taxon>Lophotrochozoa</taxon>
        <taxon>Mollusca</taxon>
        <taxon>Cephalopoda</taxon>
        <taxon>Coleoidea</taxon>
        <taxon>Octopodiformes</taxon>
        <taxon>Octopoda</taxon>
        <taxon>Incirrata</taxon>
        <taxon>Octopodidae</taxon>
        <taxon>Octopus</taxon>
    </lineage>
</organism>
<name>A0A7E6EIG6_9MOLL</name>
<gene>
    <name evidence="3" type="primary">LOC118761109</name>
</gene>
<protein>
    <submittedName>
        <fullName evidence="3">Uncharacterized protein LOC118761109</fullName>
    </submittedName>
</protein>
<dbReference type="RefSeq" id="XP_036354672.1">
    <property type="nucleotide sequence ID" value="XM_036498779.1"/>
</dbReference>
<evidence type="ECO:0000256" key="1">
    <source>
        <dbReference type="SAM" id="Coils"/>
    </source>
</evidence>
<reference evidence="3" key="1">
    <citation type="submission" date="2025-08" db="UniProtKB">
        <authorList>
            <consortium name="RefSeq"/>
        </authorList>
    </citation>
    <scope>IDENTIFICATION</scope>
</reference>
<dbReference type="KEGG" id="osn:118761109"/>
<sequence length="290" mass="34162">MHDQIEEMWTEVNYRESYLLAIERSLRTLNESIGEIDSPLRNKYNYLKSYTALKFNFLTEKAEKLIEFCQGCSNKDNFNEKAKELQENMREIEDCLPKLSENPKFKTKFDRLDRKMTKMVQQILSMTESEMTQVTDEDKLIKLFARLTEIVDYIEDILARGGETVQLQDLQKSLKKARTISRHLRIIADKISQRKLEWVVQVAQINEKVAKIEAKIQKRTKIGSEFSKLEELARIGEKLLSELSSPEEIEELVDLYKKHKLIMSQIENENPHFLKKIDKKWTVLLSKAIK</sequence>
<evidence type="ECO:0000313" key="3">
    <source>
        <dbReference type="RefSeq" id="XP_036354672.1"/>
    </source>
</evidence>
<dbReference type="Proteomes" id="UP000515154">
    <property type="component" value="Unplaced"/>
</dbReference>